<feature type="compositionally biased region" description="Polar residues" evidence="1">
    <location>
        <begin position="393"/>
        <end position="403"/>
    </location>
</feature>
<feature type="region of interest" description="Disordered" evidence="1">
    <location>
        <begin position="374"/>
        <end position="404"/>
    </location>
</feature>
<gene>
    <name evidence="2" type="ORF">PR048_017705</name>
</gene>
<proteinExistence type="predicted"/>
<comment type="caution">
    <text evidence="2">The sequence shown here is derived from an EMBL/GenBank/DDBJ whole genome shotgun (WGS) entry which is preliminary data.</text>
</comment>
<feature type="region of interest" description="Disordered" evidence="1">
    <location>
        <begin position="338"/>
        <end position="362"/>
    </location>
</feature>
<dbReference type="EMBL" id="JARBHB010000006">
    <property type="protein sequence ID" value="KAJ8881231.1"/>
    <property type="molecule type" value="Genomic_DNA"/>
</dbReference>
<feature type="compositionally biased region" description="Basic and acidic residues" evidence="1">
    <location>
        <begin position="1"/>
        <end position="14"/>
    </location>
</feature>
<dbReference type="Proteomes" id="UP001159363">
    <property type="component" value="Chromosome 5"/>
</dbReference>
<evidence type="ECO:0000313" key="2">
    <source>
        <dbReference type="EMBL" id="KAJ8881231.1"/>
    </source>
</evidence>
<evidence type="ECO:0000256" key="1">
    <source>
        <dbReference type="SAM" id="MobiDB-lite"/>
    </source>
</evidence>
<reference evidence="2 3" key="1">
    <citation type="submission" date="2023-02" db="EMBL/GenBank/DDBJ databases">
        <title>LHISI_Scaffold_Assembly.</title>
        <authorList>
            <person name="Stuart O.P."/>
            <person name="Cleave R."/>
            <person name="Magrath M.J.L."/>
            <person name="Mikheyev A.S."/>
        </authorList>
    </citation>
    <scope>NUCLEOTIDE SEQUENCE [LARGE SCALE GENOMIC DNA]</scope>
    <source>
        <strain evidence="2">Daus_M_001</strain>
        <tissue evidence="2">Leg muscle</tissue>
    </source>
</reference>
<evidence type="ECO:0000313" key="3">
    <source>
        <dbReference type="Proteomes" id="UP001159363"/>
    </source>
</evidence>
<sequence length="727" mass="81338">MQGQGKREIPDKTPRPTASSGKIPTCENPGATPPRIKPNSPRPEEFADSFRDKLESKTRPLAHVVFDTTWRTVPQSSPSTVTTDNQCTVDIAIFVHKIVESSLQGSLFARVSGTRRPPFPLSNKHAEPGDNTRVLPSLREHPRHTQTHTQLYTAGWRRGEGMIYRSSLKERLRAEDGVNHFGSKPRPSLDRDTCLRNAVARLLTFSPPHIREFGRLLSVGRQIGDRRGDTRRGDGNKGRHPATLMRRLPQTNSESTIHTASLACRANQRRDIASARSIIIHTIENARVAYSTRDFEWSESDSVATLQSRAIVQHLMGSKTNRNDVLQSSVHVQLRANFRGKERGKREKAGSRDDREARAKRSRLPYLRHTPIALASPKNGRGTEKPFWETPAGNRSPQHFQEPSQRRVFIRAAGSSADIPDDERRVMLLQKYEPRAEKNSNSNERNRNLQDLHSYRGRFIFPVSGDYPSAFLLLTRKFIKDFPSKPVTYEFRILYGTTWANTPGGQSFAKVTPSNATNWAAVAERLACSPPTKANWIQSPAGSLMGFRMWESCRTMPMRSFSSGSHGLRRCPGRPVPSTPDAPFSRLYVHGAKLYGAPGLDLKTILGIPLTGGAVPKSITILVPPSYSHEIQTVDDKTNAWCGLRGNRLIGNFIKGILGTHYYRQILESDSPLSLEDVPLAVLRKMWLSQDGAPLDFSKAVTEFLNAEYPRRWTRTDGPGPMATAVS</sequence>
<feature type="region of interest" description="Disordered" evidence="1">
    <location>
        <begin position="1"/>
        <end position="46"/>
    </location>
</feature>
<name>A0ABQ9HAF3_9NEOP</name>
<protein>
    <submittedName>
        <fullName evidence="2">Uncharacterized protein</fullName>
    </submittedName>
</protein>
<feature type="compositionally biased region" description="Basic and acidic residues" evidence="1">
    <location>
        <begin position="339"/>
        <end position="359"/>
    </location>
</feature>
<accession>A0ABQ9HAF3</accession>
<organism evidence="2 3">
    <name type="scientific">Dryococelus australis</name>
    <dbReference type="NCBI Taxonomy" id="614101"/>
    <lineage>
        <taxon>Eukaryota</taxon>
        <taxon>Metazoa</taxon>
        <taxon>Ecdysozoa</taxon>
        <taxon>Arthropoda</taxon>
        <taxon>Hexapoda</taxon>
        <taxon>Insecta</taxon>
        <taxon>Pterygota</taxon>
        <taxon>Neoptera</taxon>
        <taxon>Polyneoptera</taxon>
        <taxon>Phasmatodea</taxon>
        <taxon>Verophasmatodea</taxon>
        <taxon>Anareolatae</taxon>
        <taxon>Phasmatidae</taxon>
        <taxon>Eurycanthinae</taxon>
        <taxon>Dryococelus</taxon>
    </lineage>
</organism>
<keyword evidence="3" id="KW-1185">Reference proteome</keyword>